<organism evidence="2 3">
    <name type="scientific">Galdieria yellowstonensis</name>
    <dbReference type="NCBI Taxonomy" id="3028027"/>
    <lineage>
        <taxon>Eukaryota</taxon>
        <taxon>Rhodophyta</taxon>
        <taxon>Bangiophyceae</taxon>
        <taxon>Galdieriales</taxon>
        <taxon>Galdieriaceae</taxon>
        <taxon>Galdieria</taxon>
    </lineage>
</organism>
<feature type="compositionally biased region" description="Low complexity" evidence="1">
    <location>
        <begin position="308"/>
        <end position="322"/>
    </location>
</feature>
<sequence length="322" mass="37095">MSEGKESSERTQADSSYGKPKYKSKVSGLYAKAKQRILNKLGKRTVLTRYPKADGMNKRVRNIDRAKNKIVALSEKQKNCLEGFFEASSTLRQLFVELWKTENYPQLWSESSASSSVEPNSELEQSIKLFDKDYADFENKQSVAFQTFLAHLEDFTRRPLTNESPEEALLLYQLRRAKKDYKRKRTRYSDAIINLRTCNAPPHSATYQHLEGNVELAKDALQQAAEKFCDEAWKYHQLVRREMLERMKAYFESYKVWTSAIHAPAEEFLPWMDSSLFDFSSFENFGGNNEYEKTMAGSSSMVNEEGEQQQSSSGDSSSDTDK</sequence>
<dbReference type="EMBL" id="JANCYU010000008">
    <property type="protein sequence ID" value="KAK4522815.1"/>
    <property type="molecule type" value="Genomic_DNA"/>
</dbReference>
<dbReference type="SUPFAM" id="SSF103657">
    <property type="entry name" value="BAR/IMD domain-like"/>
    <property type="match status" value="1"/>
</dbReference>
<evidence type="ECO:0000313" key="2">
    <source>
        <dbReference type="EMBL" id="KAK4522815.1"/>
    </source>
</evidence>
<dbReference type="AlphaFoldDB" id="A0AAV9I7X1"/>
<protein>
    <recommendedName>
        <fullName evidence="4">BAR domain-containing protein</fullName>
    </recommendedName>
</protein>
<evidence type="ECO:0000256" key="1">
    <source>
        <dbReference type="SAM" id="MobiDB-lite"/>
    </source>
</evidence>
<gene>
    <name evidence="2" type="ORF">GAYE_PCTG30G0705</name>
</gene>
<feature type="compositionally biased region" description="Basic and acidic residues" evidence="1">
    <location>
        <begin position="1"/>
        <end position="12"/>
    </location>
</feature>
<accession>A0AAV9I7X1</accession>
<proteinExistence type="predicted"/>
<dbReference type="Proteomes" id="UP001300502">
    <property type="component" value="Unassembled WGS sequence"/>
</dbReference>
<evidence type="ECO:0008006" key="4">
    <source>
        <dbReference type="Google" id="ProtNLM"/>
    </source>
</evidence>
<keyword evidence="3" id="KW-1185">Reference proteome</keyword>
<dbReference type="InterPro" id="IPR027267">
    <property type="entry name" value="AH/BAR_dom_sf"/>
</dbReference>
<comment type="caution">
    <text evidence="2">The sequence shown here is derived from an EMBL/GenBank/DDBJ whole genome shotgun (WGS) entry which is preliminary data.</text>
</comment>
<evidence type="ECO:0000313" key="3">
    <source>
        <dbReference type="Proteomes" id="UP001300502"/>
    </source>
</evidence>
<feature type="region of interest" description="Disordered" evidence="1">
    <location>
        <begin position="1"/>
        <end position="23"/>
    </location>
</feature>
<reference evidence="2 3" key="1">
    <citation type="submission" date="2022-07" db="EMBL/GenBank/DDBJ databases">
        <title>Genome-wide signatures of adaptation to extreme environments.</title>
        <authorList>
            <person name="Cho C.H."/>
            <person name="Yoon H.S."/>
        </authorList>
    </citation>
    <scope>NUCLEOTIDE SEQUENCE [LARGE SCALE GENOMIC DNA]</scope>
    <source>
        <strain evidence="2 3">108.79 E11</strain>
    </source>
</reference>
<feature type="region of interest" description="Disordered" evidence="1">
    <location>
        <begin position="290"/>
        <end position="322"/>
    </location>
</feature>
<name>A0AAV9I7X1_9RHOD</name>